<sequence length="394" mass="44746">MKKISTVGIIGLGAVGCGIGYFIQKSGKQVIAFKNKSKQESVNKSGIFRENIKIRNSAKNINVPPKDVFKPEITYSLDDLIKKADLILYCGLFPEYDNVYQLNYEQKEYIKDKKIPFLIFPGVFGANWMMSSDDFFSGIVAYSPVFSTREKEQYGKEEIINIKGVKSAIPLAYEDQNLRRILIHFFNEVCGFNKDTDTFVDGGRPLFASLGSPIAAINGAAICDNGEQLLAAKGNKIKVALYALRHQYAILFEEVFNEQLKIGMVLGADKKIPTIKDWLRNRLQKVRNGTISEMLFEIYKNQYVTISENDRRIKETGRTLLFFKTFAEEIGESVPAVCQLLDEVNLLKKRLGKLPCNPKQEQGIIKAAKEYARWAQRKMRSKDKRKEVLSPSVF</sequence>
<feature type="domain" description="Ketopantoate reductase N-terminal" evidence="1">
    <location>
        <begin position="7"/>
        <end position="88"/>
    </location>
</feature>
<accession>A0ABW5N783</accession>
<dbReference type="PROSITE" id="PS51257">
    <property type="entry name" value="PROKAR_LIPOPROTEIN"/>
    <property type="match status" value="1"/>
</dbReference>
<protein>
    <submittedName>
        <fullName evidence="2">2-dehydropantoate 2-reductase N-terminal domain-containing protein</fullName>
    </submittedName>
</protein>
<evidence type="ECO:0000313" key="2">
    <source>
        <dbReference type="EMBL" id="MFD2590463.1"/>
    </source>
</evidence>
<dbReference type="EMBL" id="JBHULX010000004">
    <property type="protein sequence ID" value="MFD2590463.1"/>
    <property type="molecule type" value="Genomic_DNA"/>
</dbReference>
<evidence type="ECO:0000313" key="3">
    <source>
        <dbReference type="Proteomes" id="UP001597459"/>
    </source>
</evidence>
<dbReference type="InterPro" id="IPR013332">
    <property type="entry name" value="KPR_N"/>
</dbReference>
<dbReference type="PROSITE" id="PS00065">
    <property type="entry name" value="D_2_HYDROXYACID_DH_1"/>
    <property type="match status" value="1"/>
</dbReference>
<comment type="caution">
    <text evidence="2">The sequence shown here is derived from an EMBL/GenBank/DDBJ whole genome shotgun (WGS) entry which is preliminary data.</text>
</comment>
<dbReference type="InterPro" id="IPR029752">
    <property type="entry name" value="D-isomer_DH_CS1"/>
</dbReference>
<evidence type="ECO:0000259" key="1">
    <source>
        <dbReference type="Pfam" id="PF02558"/>
    </source>
</evidence>
<keyword evidence="3" id="KW-1185">Reference proteome</keyword>
<reference evidence="3" key="1">
    <citation type="journal article" date="2019" name="Int. J. Syst. Evol. Microbiol.">
        <title>The Global Catalogue of Microorganisms (GCM) 10K type strain sequencing project: providing services to taxonomists for standard genome sequencing and annotation.</title>
        <authorList>
            <consortium name="The Broad Institute Genomics Platform"/>
            <consortium name="The Broad Institute Genome Sequencing Center for Infectious Disease"/>
            <person name="Wu L."/>
            <person name="Ma J."/>
        </authorList>
    </citation>
    <scope>NUCLEOTIDE SEQUENCE [LARGE SCALE GENOMIC DNA]</scope>
    <source>
        <strain evidence="3">KCTC 42423</strain>
    </source>
</reference>
<dbReference type="InterPro" id="IPR036291">
    <property type="entry name" value="NAD(P)-bd_dom_sf"/>
</dbReference>
<dbReference type="SUPFAM" id="SSF51735">
    <property type="entry name" value="NAD(P)-binding Rossmann-fold domains"/>
    <property type="match status" value="1"/>
</dbReference>
<gene>
    <name evidence="2" type="ORF">ACFSTE_06430</name>
</gene>
<dbReference type="Gene3D" id="3.40.50.720">
    <property type="entry name" value="NAD(P)-binding Rossmann-like Domain"/>
    <property type="match status" value="1"/>
</dbReference>
<dbReference type="RefSeq" id="WP_378257542.1">
    <property type="nucleotide sequence ID" value="NZ_JBHSJV010000001.1"/>
</dbReference>
<name>A0ABW5N783_9FLAO</name>
<dbReference type="Proteomes" id="UP001597459">
    <property type="component" value="Unassembled WGS sequence"/>
</dbReference>
<organism evidence="2 3">
    <name type="scientific">Aquimarina hainanensis</name>
    <dbReference type="NCBI Taxonomy" id="1578017"/>
    <lineage>
        <taxon>Bacteria</taxon>
        <taxon>Pseudomonadati</taxon>
        <taxon>Bacteroidota</taxon>
        <taxon>Flavobacteriia</taxon>
        <taxon>Flavobacteriales</taxon>
        <taxon>Flavobacteriaceae</taxon>
        <taxon>Aquimarina</taxon>
    </lineage>
</organism>
<dbReference type="Pfam" id="PF02558">
    <property type="entry name" value="ApbA"/>
    <property type="match status" value="1"/>
</dbReference>
<proteinExistence type="predicted"/>